<dbReference type="Proteomes" id="UP000315400">
    <property type="component" value="Unassembled WGS sequence"/>
</dbReference>
<evidence type="ECO:0000313" key="3">
    <source>
        <dbReference type="Proteomes" id="UP000315400"/>
    </source>
</evidence>
<dbReference type="InterPro" id="IPR002508">
    <property type="entry name" value="MurNAc-LAA_cat"/>
</dbReference>
<dbReference type="SMART" id="SM00646">
    <property type="entry name" value="Ami_3"/>
    <property type="match status" value="1"/>
</dbReference>
<comment type="caution">
    <text evidence="2">The sequence shown here is derived from an EMBL/GenBank/DDBJ whole genome shotgun (WGS) entry which is preliminary data.</text>
</comment>
<dbReference type="GO" id="GO:0008745">
    <property type="term" value="F:N-acetylmuramoyl-L-alanine amidase activity"/>
    <property type="evidence" value="ECO:0007669"/>
    <property type="project" value="InterPro"/>
</dbReference>
<dbReference type="CDD" id="cd02696">
    <property type="entry name" value="MurNAc-LAA"/>
    <property type="match status" value="1"/>
</dbReference>
<accession>A0A540VRQ9</accession>
<evidence type="ECO:0000313" key="2">
    <source>
        <dbReference type="EMBL" id="TQE99432.1"/>
    </source>
</evidence>
<dbReference type="Pfam" id="PF01520">
    <property type="entry name" value="Amidase_3"/>
    <property type="match status" value="1"/>
</dbReference>
<protein>
    <submittedName>
        <fullName evidence="2">N-acetylmuramoyl-L-alanine amidase</fullName>
    </submittedName>
</protein>
<dbReference type="GO" id="GO:0009253">
    <property type="term" value="P:peptidoglycan catabolic process"/>
    <property type="evidence" value="ECO:0007669"/>
    <property type="project" value="InterPro"/>
</dbReference>
<feature type="domain" description="MurNAc-LAA" evidence="1">
    <location>
        <begin position="66"/>
        <end position="175"/>
    </location>
</feature>
<reference evidence="2 3" key="1">
    <citation type="submission" date="2019-06" db="EMBL/GenBank/DDBJ databases">
        <title>Metagenome assembled Genome of Spiribacter salinus SL48-SHIP from the microbial mat of Salt Lake 48 (Novosibirsk region, Russia).</title>
        <authorList>
            <person name="Shipova A."/>
            <person name="Rozanov A.S."/>
            <person name="Bryanskaya A.V."/>
            <person name="Peltek S.E."/>
        </authorList>
    </citation>
    <scope>NUCLEOTIDE SEQUENCE [LARGE SCALE GENOMIC DNA]</scope>
    <source>
        <strain evidence="2">SL48-SHIP-2</strain>
    </source>
</reference>
<evidence type="ECO:0000259" key="1">
    <source>
        <dbReference type="SMART" id="SM00646"/>
    </source>
</evidence>
<sequence>MKIAIIVGHNKRAPGAVRATDGISEFKWNSDLADLIHACGPQHVSIFYRTPQGGYSAQIDRVYGEVDEWGADVSLELHFNSFNKRSHGCETLSSGTQGSLLLARKVQAATVADLPVHDRGVKVRDHGQGRGWRSLWSGQAPAIITEPYFGSNPEECRMADDFKEVLAESTYNAACEAVLALQGGS</sequence>
<proteinExistence type="predicted"/>
<organism evidence="2 3">
    <name type="scientific">Spiribacter salinus</name>
    <dbReference type="NCBI Taxonomy" id="1335746"/>
    <lineage>
        <taxon>Bacteria</taxon>
        <taxon>Pseudomonadati</taxon>
        <taxon>Pseudomonadota</taxon>
        <taxon>Gammaproteobacteria</taxon>
        <taxon>Chromatiales</taxon>
        <taxon>Ectothiorhodospiraceae</taxon>
        <taxon>Spiribacter</taxon>
    </lineage>
</organism>
<dbReference type="SUPFAM" id="SSF53187">
    <property type="entry name" value="Zn-dependent exopeptidases"/>
    <property type="match status" value="1"/>
</dbReference>
<gene>
    <name evidence="2" type="ORF">FKY71_08660</name>
</gene>
<dbReference type="EMBL" id="VIFK01000062">
    <property type="protein sequence ID" value="TQE99432.1"/>
    <property type="molecule type" value="Genomic_DNA"/>
</dbReference>
<dbReference type="Gene3D" id="3.40.630.40">
    <property type="entry name" value="Zn-dependent exopeptidases"/>
    <property type="match status" value="1"/>
</dbReference>
<name>A0A540VRQ9_9GAMM</name>
<dbReference type="AlphaFoldDB" id="A0A540VRQ9"/>